<organism evidence="2 3">
    <name type="scientific">Candidatus Uhrbacteria bacterium CG_4_9_14_3_um_filter_36_7</name>
    <dbReference type="NCBI Taxonomy" id="1975033"/>
    <lineage>
        <taxon>Bacteria</taxon>
        <taxon>Candidatus Uhriibacteriota</taxon>
    </lineage>
</organism>
<dbReference type="Proteomes" id="UP000229749">
    <property type="component" value="Unassembled WGS sequence"/>
</dbReference>
<dbReference type="InterPro" id="IPR006674">
    <property type="entry name" value="HD_domain"/>
</dbReference>
<dbReference type="Gene3D" id="1.10.3210.10">
    <property type="entry name" value="Hypothetical protein af1432"/>
    <property type="match status" value="1"/>
</dbReference>
<gene>
    <name evidence="2" type="ORF">CO172_01530</name>
</gene>
<name>A0A2M7XHS3_9BACT</name>
<feature type="domain" description="HD" evidence="1">
    <location>
        <begin position="23"/>
        <end position="98"/>
    </location>
</feature>
<dbReference type="PANTHER" id="PTHR38659">
    <property type="entry name" value="METAL-DEPENDENT PHOSPHOHYDROLASE"/>
    <property type="match status" value="1"/>
</dbReference>
<dbReference type="AlphaFoldDB" id="A0A2M7XHS3"/>
<accession>A0A2M7XHS3</accession>
<reference evidence="3" key="1">
    <citation type="submission" date="2017-09" db="EMBL/GenBank/DDBJ databases">
        <title>Depth-based differentiation of microbial function through sediment-hosted aquifers and enrichment of novel symbionts in the deep terrestrial subsurface.</title>
        <authorList>
            <person name="Probst A.J."/>
            <person name="Ladd B."/>
            <person name="Jarett J.K."/>
            <person name="Geller-Mcgrath D.E."/>
            <person name="Sieber C.M.K."/>
            <person name="Emerson J.B."/>
            <person name="Anantharaman K."/>
            <person name="Thomas B.C."/>
            <person name="Malmstrom R."/>
            <person name="Stieglmeier M."/>
            <person name="Klingl A."/>
            <person name="Woyke T."/>
            <person name="Ryan C.M."/>
            <person name="Banfield J.F."/>
        </authorList>
    </citation>
    <scope>NUCLEOTIDE SEQUENCE [LARGE SCALE GENOMIC DNA]</scope>
</reference>
<dbReference type="InterPro" id="IPR006675">
    <property type="entry name" value="HDIG_dom"/>
</dbReference>
<proteinExistence type="predicted"/>
<dbReference type="Pfam" id="PF01966">
    <property type="entry name" value="HD"/>
    <property type="match status" value="1"/>
</dbReference>
<evidence type="ECO:0000313" key="2">
    <source>
        <dbReference type="EMBL" id="PJA47423.1"/>
    </source>
</evidence>
<comment type="caution">
    <text evidence="2">The sequence shown here is derived from an EMBL/GenBank/DDBJ whole genome shotgun (WGS) entry which is preliminary data.</text>
</comment>
<dbReference type="SUPFAM" id="SSF109604">
    <property type="entry name" value="HD-domain/PDEase-like"/>
    <property type="match status" value="1"/>
</dbReference>
<sequence length="187" mass="21361">MQITTEKAHELVQKYLKDKNNQIHSRESEVVLRALSRELKEDEEMWGLAGLLHDLDWEQTSENWNQHGIKTMDILKNEDCEISKEVAHAISAHNEKHTEIVRESKLDYALAAGESVTGLIYAYALMRPEKLEGMKASSLNKKFKDKKFAANVSRDLISDIEKIGLEKSKFFEISIKAMQSITSEIGL</sequence>
<dbReference type="NCBIfam" id="TIGR00277">
    <property type="entry name" value="HDIG"/>
    <property type="match status" value="1"/>
</dbReference>
<dbReference type="EMBL" id="PFWS01000022">
    <property type="protein sequence ID" value="PJA47423.1"/>
    <property type="molecule type" value="Genomic_DNA"/>
</dbReference>
<evidence type="ECO:0000259" key="1">
    <source>
        <dbReference type="Pfam" id="PF01966"/>
    </source>
</evidence>
<dbReference type="PANTHER" id="PTHR38659:SF1">
    <property type="entry name" value="METAL DEPENDENT PHOSPHOHYDROLASE"/>
    <property type="match status" value="1"/>
</dbReference>
<dbReference type="GO" id="GO:0016787">
    <property type="term" value="F:hydrolase activity"/>
    <property type="evidence" value="ECO:0007669"/>
    <property type="project" value="UniProtKB-KW"/>
</dbReference>
<protein>
    <submittedName>
        <fullName evidence="2">HD family phosphohydrolase</fullName>
    </submittedName>
</protein>
<evidence type="ECO:0000313" key="3">
    <source>
        <dbReference type="Proteomes" id="UP000229749"/>
    </source>
</evidence>
<keyword evidence="2" id="KW-0378">Hydrolase</keyword>